<feature type="transmembrane region" description="Helical" evidence="1">
    <location>
        <begin position="96"/>
        <end position="114"/>
    </location>
</feature>
<dbReference type="EMBL" id="MCOG01000031">
    <property type="protein sequence ID" value="ORY74024.1"/>
    <property type="molecule type" value="Genomic_DNA"/>
</dbReference>
<gene>
    <name evidence="2" type="ORF">LY90DRAFT_699464</name>
</gene>
<feature type="transmembrane region" description="Helical" evidence="1">
    <location>
        <begin position="67"/>
        <end position="84"/>
    </location>
</feature>
<dbReference type="Proteomes" id="UP000193920">
    <property type="component" value="Unassembled WGS sequence"/>
</dbReference>
<name>A0A1Y2ERX4_9FUNG</name>
<evidence type="ECO:0000313" key="3">
    <source>
        <dbReference type="Proteomes" id="UP000193920"/>
    </source>
</evidence>
<protein>
    <recommendedName>
        <fullName evidence="4">FAR-17a/AIG1-like protein</fullName>
    </recommendedName>
</protein>
<feature type="transmembrane region" description="Helical" evidence="1">
    <location>
        <begin position="27"/>
        <end position="47"/>
    </location>
</feature>
<evidence type="ECO:0000313" key="2">
    <source>
        <dbReference type="EMBL" id="ORY74024.1"/>
    </source>
</evidence>
<dbReference type="AlphaFoldDB" id="A0A1Y2ERX4"/>
<evidence type="ECO:0000256" key="1">
    <source>
        <dbReference type="SAM" id="Phobius"/>
    </source>
</evidence>
<keyword evidence="1" id="KW-0812">Transmembrane</keyword>
<comment type="caution">
    <text evidence="2">The sequence shown here is derived from an EMBL/GenBank/DDBJ whole genome shotgun (WGS) entry which is preliminary data.</text>
</comment>
<keyword evidence="1" id="KW-1133">Transmembrane helix</keyword>
<keyword evidence="1" id="KW-0472">Membrane</keyword>
<dbReference type="OrthoDB" id="10419688at2759"/>
<keyword evidence="3" id="KW-1185">Reference proteome</keyword>
<proteinExistence type="predicted"/>
<sequence>MIVSAIYLIVCFVNGIYTENLPKWLRWIRYMATNCLALTFIIVITVLIPMGAKDGLIDDLLIRGPQLFHHILCPIISFLSFCIVEEGNITKRDIWIATFPTILYAIILTFLNVIKVVEGPYPFLLVYDQPFYLSVIWFILIVCISFGLALVIRRVCQINFFKNRKNTHDDNINLEEINTQ</sequence>
<evidence type="ECO:0008006" key="4">
    <source>
        <dbReference type="Google" id="ProtNLM"/>
    </source>
</evidence>
<feature type="transmembrane region" description="Helical" evidence="1">
    <location>
        <begin position="134"/>
        <end position="156"/>
    </location>
</feature>
<accession>A0A1Y2ERX4</accession>
<reference evidence="2 3" key="1">
    <citation type="submission" date="2016-08" db="EMBL/GenBank/DDBJ databases">
        <title>A Parts List for Fungal Cellulosomes Revealed by Comparative Genomics.</title>
        <authorList>
            <consortium name="DOE Joint Genome Institute"/>
            <person name="Haitjema C.H."/>
            <person name="Gilmore S.P."/>
            <person name="Henske J.K."/>
            <person name="Solomon K.V."/>
            <person name="De Groot R."/>
            <person name="Kuo A."/>
            <person name="Mondo S.J."/>
            <person name="Salamov A.A."/>
            <person name="Labutti K."/>
            <person name="Zhao Z."/>
            <person name="Chiniquy J."/>
            <person name="Barry K."/>
            <person name="Brewer H.M."/>
            <person name="Purvine S.O."/>
            <person name="Wright A.T."/>
            <person name="Boxma B."/>
            <person name="Van Alen T."/>
            <person name="Hackstein J.H."/>
            <person name="Baker S.E."/>
            <person name="Grigoriev I.V."/>
            <person name="O'Malley M.A."/>
        </authorList>
    </citation>
    <scope>NUCLEOTIDE SEQUENCE [LARGE SCALE GENOMIC DNA]</scope>
    <source>
        <strain evidence="2 3">G1</strain>
    </source>
</reference>
<organism evidence="2 3">
    <name type="scientific">Neocallimastix californiae</name>
    <dbReference type="NCBI Taxonomy" id="1754190"/>
    <lineage>
        <taxon>Eukaryota</taxon>
        <taxon>Fungi</taxon>
        <taxon>Fungi incertae sedis</taxon>
        <taxon>Chytridiomycota</taxon>
        <taxon>Chytridiomycota incertae sedis</taxon>
        <taxon>Neocallimastigomycetes</taxon>
        <taxon>Neocallimastigales</taxon>
        <taxon>Neocallimastigaceae</taxon>
        <taxon>Neocallimastix</taxon>
    </lineage>
</organism>